<dbReference type="STRING" id="94208.A0A2S4KWL7"/>
<feature type="domain" description="BRO1" evidence="4">
    <location>
        <begin position="1"/>
        <end position="277"/>
    </location>
</feature>
<evidence type="ECO:0000259" key="4">
    <source>
        <dbReference type="PROSITE" id="PS51180"/>
    </source>
</evidence>
<protein>
    <recommendedName>
        <fullName evidence="2">pH-response regulator protein palC</fullName>
    </recommendedName>
</protein>
<comment type="similarity">
    <text evidence="1">Belongs to the palC family.</text>
</comment>
<dbReference type="GO" id="GO:0071467">
    <property type="term" value="P:cellular response to pH"/>
    <property type="evidence" value="ECO:0007669"/>
    <property type="project" value="InterPro"/>
</dbReference>
<dbReference type="EMBL" id="PKSG01000515">
    <property type="protein sequence ID" value="POR34561.1"/>
    <property type="molecule type" value="Genomic_DNA"/>
</dbReference>
<evidence type="ECO:0000256" key="1">
    <source>
        <dbReference type="ARBA" id="ARBA00010997"/>
    </source>
</evidence>
<evidence type="ECO:0000313" key="5">
    <source>
        <dbReference type="EMBL" id="POR34561.1"/>
    </source>
</evidence>
<dbReference type="PANTHER" id="PTHR40463:SF1">
    <property type="entry name" value="PH-RESPONSE REGULATOR PROTEIN PALC"/>
    <property type="match status" value="1"/>
</dbReference>
<dbReference type="PANTHER" id="PTHR40463">
    <property type="entry name" value="PH-RESPONSE REGULATOR PROTEIN PALC"/>
    <property type="match status" value="1"/>
</dbReference>
<dbReference type="OrthoDB" id="10266451at2759"/>
<reference evidence="5 6" key="1">
    <citation type="submission" date="2018-01" db="EMBL/GenBank/DDBJ databases">
        <title>Harnessing the power of phylogenomics to disentangle the directionality and signatures of interkingdom host jumping in the parasitic fungal genus Tolypocladium.</title>
        <authorList>
            <person name="Quandt C.A."/>
            <person name="Patterson W."/>
            <person name="Spatafora J.W."/>
        </authorList>
    </citation>
    <scope>NUCLEOTIDE SEQUENCE [LARGE SCALE GENOMIC DNA]</scope>
    <source>
        <strain evidence="5 6">NRBC 100945</strain>
    </source>
</reference>
<dbReference type="GO" id="GO:0005886">
    <property type="term" value="C:plasma membrane"/>
    <property type="evidence" value="ECO:0007669"/>
    <property type="project" value="TreeGrafter"/>
</dbReference>
<organism evidence="5 6">
    <name type="scientific">Tolypocladium paradoxum</name>
    <dbReference type="NCBI Taxonomy" id="94208"/>
    <lineage>
        <taxon>Eukaryota</taxon>
        <taxon>Fungi</taxon>
        <taxon>Dikarya</taxon>
        <taxon>Ascomycota</taxon>
        <taxon>Pezizomycotina</taxon>
        <taxon>Sordariomycetes</taxon>
        <taxon>Hypocreomycetidae</taxon>
        <taxon>Hypocreales</taxon>
        <taxon>Ophiocordycipitaceae</taxon>
        <taxon>Tolypocladium</taxon>
    </lineage>
</organism>
<dbReference type="Gene3D" id="1.25.40.280">
    <property type="entry name" value="alix/aip1 like domains"/>
    <property type="match status" value="1"/>
</dbReference>
<name>A0A2S4KWL7_9HYPO</name>
<feature type="compositionally biased region" description="Acidic residues" evidence="3">
    <location>
        <begin position="439"/>
        <end position="451"/>
    </location>
</feature>
<dbReference type="Proteomes" id="UP000237481">
    <property type="component" value="Unassembled WGS sequence"/>
</dbReference>
<accession>A0A2S4KWL7</accession>
<evidence type="ECO:0000313" key="6">
    <source>
        <dbReference type="Proteomes" id="UP000237481"/>
    </source>
</evidence>
<dbReference type="SMART" id="SM01041">
    <property type="entry name" value="BRO1"/>
    <property type="match status" value="1"/>
</dbReference>
<dbReference type="CDD" id="cd09245">
    <property type="entry name" value="BRO1_UmRIM23-like"/>
    <property type="match status" value="1"/>
</dbReference>
<dbReference type="InterPro" id="IPR004328">
    <property type="entry name" value="BRO1_dom"/>
</dbReference>
<feature type="region of interest" description="Disordered" evidence="3">
    <location>
        <begin position="435"/>
        <end position="485"/>
    </location>
</feature>
<proteinExistence type="inferred from homology"/>
<dbReference type="InterPro" id="IPR037505">
    <property type="entry name" value="pH-resp_palC"/>
</dbReference>
<evidence type="ECO:0000256" key="3">
    <source>
        <dbReference type="SAM" id="MobiDB-lite"/>
    </source>
</evidence>
<dbReference type="AlphaFoldDB" id="A0A2S4KWL7"/>
<dbReference type="PROSITE" id="PS51180">
    <property type="entry name" value="BRO1"/>
    <property type="match status" value="1"/>
</dbReference>
<comment type="caution">
    <text evidence="5">The sequence shown here is derived from an EMBL/GenBank/DDBJ whole genome shotgun (WGS) entry which is preliminary data.</text>
</comment>
<evidence type="ECO:0000256" key="2">
    <source>
        <dbReference type="ARBA" id="ARBA00022193"/>
    </source>
</evidence>
<dbReference type="InterPro" id="IPR038499">
    <property type="entry name" value="BRO1_sf"/>
</dbReference>
<keyword evidence="6" id="KW-1185">Reference proteome</keyword>
<gene>
    <name evidence="5" type="ORF">TPAR_05258</name>
</gene>
<sequence length="485" mass="52440">MPFPFVLPTTSTFSFSSCFGCDSHPSLPLNASTQRGVLRDALKKHKRLPPASRTGSLTTVISSLDGYIPYLLAVDAGVSSHALVGGESINVVLKTAPSISWRPTLSGDIVPGRERPRVKITSLEYEIFFVLSTLGFAYILTARSMLQPLYVTTGEFVASKERTAAIQTANKHLLDAASIYDYLATRSEQISSPPPCVDVAPTIARALSSLALAEATLLAVTKDDSYPAVVAQDRNKTDREWMFKSPDIAKTKAHLNARLCLAASDHAAKAASLCQAGSATGKASSSLVKYIEDLRRTSRAKACRFFGIHAEMDGNTAEGIGWLRAGFHALGVEVNDRDTKKGLSFSRLKKDLTEKREDRRVEKETAWGADAGRLEETRILEMLDAKWNKINDTMNTQPIPPINSLLAKMPSGREICTLQPYQPPVLDRDILEAMRSPPDADDDLGDEMSSDDEVRGAGPSAPVGAYPGTTTDDGGSPALSGNAYY</sequence>